<gene>
    <name evidence="1" type="ORF">METZ01_LOCUS346255</name>
</gene>
<reference evidence="1" key="1">
    <citation type="submission" date="2018-05" db="EMBL/GenBank/DDBJ databases">
        <authorList>
            <person name="Lanie J.A."/>
            <person name="Ng W.-L."/>
            <person name="Kazmierczak K.M."/>
            <person name="Andrzejewski T.M."/>
            <person name="Davidsen T.M."/>
            <person name="Wayne K.J."/>
            <person name="Tettelin H."/>
            <person name="Glass J.I."/>
            <person name="Rusch D."/>
            <person name="Podicherti R."/>
            <person name="Tsui H.-C.T."/>
            <person name="Winkler M.E."/>
        </authorList>
    </citation>
    <scope>NUCLEOTIDE SEQUENCE</scope>
</reference>
<protein>
    <submittedName>
        <fullName evidence="1">Uncharacterized protein</fullName>
    </submittedName>
</protein>
<accession>A0A382RA19</accession>
<organism evidence="1">
    <name type="scientific">marine metagenome</name>
    <dbReference type="NCBI Taxonomy" id="408172"/>
    <lineage>
        <taxon>unclassified sequences</taxon>
        <taxon>metagenomes</taxon>
        <taxon>ecological metagenomes</taxon>
    </lineage>
</organism>
<proteinExistence type="predicted"/>
<dbReference type="EMBL" id="UINC01119524">
    <property type="protein sequence ID" value="SVC93401.1"/>
    <property type="molecule type" value="Genomic_DNA"/>
</dbReference>
<evidence type="ECO:0000313" key="1">
    <source>
        <dbReference type="EMBL" id="SVC93401.1"/>
    </source>
</evidence>
<sequence>MSYIDDDGKIWLQGSTRPEYGVRIGDRYFVTGKKDSENSKCFIHEKCLLVDLHDPVKQYRIFHRIPLDLIPKSPGTLFNGFKNTMHADIMATTYKDVGVDKFVLDGRDYLLARDNLIDPTELMQLANWE</sequence>
<dbReference type="AlphaFoldDB" id="A0A382RA19"/>
<name>A0A382RA19_9ZZZZ</name>